<organism evidence="1 2">
    <name type="scientific">Halobacterium phage phiH</name>
    <name type="common">Bacteriophage phi-H</name>
    <dbReference type="NCBI Taxonomy" id="169684"/>
    <lineage>
        <taxon>Viruses</taxon>
        <taxon>Duplodnaviria</taxon>
        <taxon>Heunggongvirae</taxon>
        <taxon>Uroviricota</taxon>
        <taxon>Caudoviricetes</taxon>
        <taxon>Vertoviridae</taxon>
        <taxon>Myohalovirus</taxon>
        <taxon>Myohalovirus spontanei</taxon>
        <taxon>Myohalovirus phiH</taxon>
    </lineage>
</organism>
<organismHost>
    <name type="scientific">Halobacterium salinarum</name>
    <name type="common">Halobacterium halobium</name>
    <dbReference type="NCBI Taxonomy" id="2242"/>
</organismHost>
<name>A0A3G1ZKV7_BPPHH</name>
<accession>A0A3G1ZKV7</accession>
<gene>
    <name evidence="1" type="ORF">PhiH1_380</name>
</gene>
<evidence type="ECO:0000313" key="2">
    <source>
        <dbReference type="Proteomes" id="UP000277198"/>
    </source>
</evidence>
<dbReference type="Proteomes" id="UP000277198">
    <property type="component" value="Segment"/>
</dbReference>
<sequence length="32" mass="3767">MLRRFIDAVYDGLLGMDESETETENHDTESYE</sequence>
<reference evidence="1 2" key="1">
    <citation type="journal article" date="2018" name="Genes (Basel)">
        <title>Complete Genome Sequence of the Model Halovirus PhiH1 (PhiH1).</title>
        <authorList>
            <person name="Dyall-Smith M."/>
            <person name="Pfeifer F."/>
            <person name="Witte A."/>
            <person name="Oesterhelt D."/>
            <person name="Pfeiffer F."/>
        </authorList>
    </citation>
    <scope>NUCLEOTIDE SEQUENCE [LARGE SCALE GENOMIC DNA]</scope>
    <source>
        <strain evidence="1">Variant phiH1</strain>
    </source>
</reference>
<evidence type="ECO:0000313" key="1">
    <source>
        <dbReference type="EMBL" id="AYM00322.1"/>
    </source>
</evidence>
<proteinExistence type="predicted"/>
<dbReference type="EMBL" id="MK002701">
    <property type="protein sequence ID" value="AYM00322.1"/>
    <property type="molecule type" value="Genomic_DNA"/>
</dbReference>
<protein>
    <submittedName>
        <fullName evidence="1">Uncharacterized protein</fullName>
    </submittedName>
</protein>
<keyword evidence="2" id="KW-1185">Reference proteome</keyword>